<dbReference type="InterPro" id="IPR018247">
    <property type="entry name" value="EF_Hand_1_Ca_BS"/>
</dbReference>
<keyword evidence="2" id="KW-0677">Repeat</keyword>
<sequence length="440" mass="51972">MINQTKTQLFEVFKKFDKDGNGYVESNELIEISRQMNEEITQEDVDRLMKVVDTNGDAKISFEEFWDWWQFGKNDKLEKLVFMKLKLMNMLKSINSEFTRFGVSLEQKYDPKLDRHYWAINYGDFQSHFKFDIKFRYKGSGVQEDIQQEVGFQQSQSLQIVFIFRSMKPPLAREKLEQLWNEYKQKLKEKQDQILLPIIENSLNIQFQDRKDSVAIAINVSHPLIDMTFQSGYLPYCEKLGQDVEIFAKYLFGIKNGITKLMRKDQIFIKFLLEGFIMEFKSDFNSDLSKKLAGVILASLGQQFAQKIAQQKGRKFQKEFLWPMLFKSSKFHLQFKNMEDVNQFLKAMGLEELAEDQPTARQLIDEIKADYQFQSIKNPQSDFHFIYRLFLILAEHFIAQGTININIPFAYLNIAFNLEGLKEVFDAVFDHDKQKQQKAN</sequence>
<name>A0A8S1XB60_9CILI</name>
<dbReference type="EMBL" id="CAJJDO010000118">
    <property type="protein sequence ID" value="CAD8198294.1"/>
    <property type="molecule type" value="Genomic_DNA"/>
</dbReference>
<dbReference type="GO" id="GO:0005509">
    <property type="term" value="F:calcium ion binding"/>
    <property type="evidence" value="ECO:0007669"/>
    <property type="project" value="InterPro"/>
</dbReference>
<dbReference type="PROSITE" id="PS50222">
    <property type="entry name" value="EF_HAND_2"/>
    <property type="match status" value="2"/>
</dbReference>
<keyword evidence="3" id="KW-0106">Calcium</keyword>
<feature type="domain" description="EF-hand" evidence="4">
    <location>
        <begin position="4"/>
        <end position="39"/>
    </location>
</feature>
<evidence type="ECO:0000313" key="6">
    <source>
        <dbReference type="Proteomes" id="UP000689195"/>
    </source>
</evidence>
<proteinExistence type="predicted"/>
<keyword evidence="1" id="KW-0479">Metal-binding</keyword>
<dbReference type="Proteomes" id="UP000689195">
    <property type="component" value="Unassembled WGS sequence"/>
</dbReference>
<dbReference type="AlphaFoldDB" id="A0A8S1XB60"/>
<dbReference type="PANTHER" id="PTHR10891">
    <property type="entry name" value="EF-HAND CALCIUM-BINDING DOMAIN CONTAINING PROTEIN"/>
    <property type="match status" value="1"/>
</dbReference>
<organism evidence="5 6">
    <name type="scientific">Paramecium pentaurelia</name>
    <dbReference type="NCBI Taxonomy" id="43138"/>
    <lineage>
        <taxon>Eukaryota</taxon>
        <taxon>Sar</taxon>
        <taxon>Alveolata</taxon>
        <taxon>Ciliophora</taxon>
        <taxon>Intramacronucleata</taxon>
        <taxon>Oligohymenophorea</taxon>
        <taxon>Peniculida</taxon>
        <taxon>Parameciidae</taxon>
        <taxon>Paramecium</taxon>
    </lineage>
</organism>
<accession>A0A8S1XB60</accession>
<reference evidence="5" key="1">
    <citation type="submission" date="2021-01" db="EMBL/GenBank/DDBJ databases">
        <authorList>
            <consortium name="Genoscope - CEA"/>
            <person name="William W."/>
        </authorList>
    </citation>
    <scope>NUCLEOTIDE SEQUENCE</scope>
</reference>
<dbReference type="OrthoDB" id="293868at2759"/>
<comment type="caution">
    <text evidence="5">The sequence shown here is derived from an EMBL/GenBank/DDBJ whole genome shotgun (WGS) entry which is preliminary data.</text>
</comment>
<evidence type="ECO:0000256" key="2">
    <source>
        <dbReference type="ARBA" id="ARBA00022737"/>
    </source>
</evidence>
<evidence type="ECO:0000313" key="5">
    <source>
        <dbReference type="EMBL" id="CAD8198294.1"/>
    </source>
</evidence>
<evidence type="ECO:0000256" key="3">
    <source>
        <dbReference type="ARBA" id="ARBA00022837"/>
    </source>
</evidence>
<dbReference type="CDD" id="cd00051">
    <property type="entry name" value="EFh"/>
    <property type="match status" value="1"/>
</dbReference>
<dbReference type="InterPro" id="IPR002048">
    <property type="entry name" value="EF_hand_dom"/>
</dbReference>
<dbReference type="InterPro" id="IPR039647">
    <property type="entry name" value="EF_hand_pair_protein_CML-like"/>
</dbReference>
<dbReference type="Pfam" id="PF13499">
    <property type="entry name" value="EF-hand_7"/>
    <property type="match status" value="1"/>
</dbReference>
<feature type="domain" description="EF-hand" evidence="4">
    <location>
        <begin position="40"/>
        <end position="75"/>
    </location>
</feature>
<dbReference type="FunFam" id="1.10.238.10:FF:000003">
    <property type="entry name" value="Calmodulin A"/>
    <property type="match status" value="1"/>
</dbReference>
<evidence type="ECO:0000259" key="4">
    <source>
        <dbReference type="PROSITE" id="PS50222"/>
    </source>
</evidence>
<dbReference type="PROSITE" id="PS00018">
    <property type="entry name" value="EF_HAND_1"/>
    <property type="match status" value="1"/>
</dbReference>
<dbReference type="SMART" id="SM00054">
    <property type="entry name" value="EFh"/>
    <property type="match status" value="2"/>
</dbReference>
<keyword evidence="6" id="KW-1185">Reference proteome</keyword>
<protein>
    <recommendedName>
        <fullName evidence="4">EF-hand domain-containing protein</fullName>
    </recommendedName>
</protein>
<gene>
    <name evidence="5" type="ORF">PPENT_87.1.T1180056</name>
</gene>
<evidence type="ECO:0000256" key="1">
    <source>
        <dbReference type="ARBA" id="ARBA00022723"/>
    </source>
</evidence>